<reference evidence="2 3" key="1">
    <citation type="journal article" date="2021" name="Sci. Rep.">
        <title>Genome sequencing of the multicellular alga Astrephomene provides insights into convergent evolution of germ-soma differentiation.</title>
        <authorList>
            <person name="Yamashita S."/>
            <person name="Yamamoto K."/>
            <person name="Matsuzaki R."/>
            <person name="Suzuki S."/>
            <person name="Yamaguchi H."/>
            <person name="Hirooka S."/>
            <person name="Minakuchi Y."/>
            <person name="Miyagishima S."/>
            <person name="Kawachi M."/>
            <person name="Toyoda A."/>
            <person name="Nozaki H."/>
        </authorList>
    </citation>
    <scope>NUCLEOTIDE SEQUENCE [LARGE SCALE GENOMIC DNA]</scope>
    <source>
        <strain evidence="2 3">NIES-4017</strain>
    </source>
</reference>
<dbReference type="AlphaFoldDB" id="A0AAD3DH81"/>
<feature type="compositionally biased region" description="Low complexity" evidence="1">
    <location>
        <begin position="139"/>
        <end position="148"/>
    </location>
</feature>
<evidence type="ECO:0000313" key="3">
    <source>
        <dbReference type="Proteomes" id="UP001054857"/>
    </source>
</evidence>
<feature type="compositionally biased region" description="Gly residues" evidence="1">
    <location>
        <begin position="129"/>
        <end position="138"/>
    </location>
</feature>
<evidence type="ECO:0000313" key="2">
    <source>
        <dbReference type="EMBL" id="GFR40628.1"/>
    </source>
</evidence>
<gene>
    <name evidence="2" type="ORF">Agub_g1210</name>
</gene>
<accession>A0AAD3DH81</accession>
<feature type="non-terminal residue" evidence="2">
    <location>
        <position position="223"/>
    </location>
</feature>
<evidence type="ECO:0000256" key="1">
    <source>
        <dbReference type="SAM" id="MobiDB-lite"/>
    </source>
</evidence>
<organism evidence="2 3">
    <name type="scientific">Astrephomene gubernaculifera</name>
    <dbReference type="NCBI Taxonomy" id="47775"/>
    <lineage>
        <taxon>Eukaryota</taxon>
        <taxon>Viridiplantae</taxon>
        <taxon>Chlorophyta</taxon>
        <taxon>core chlorophytes</taxon>
        <taxon>Chlorophyceae</taxon>
        <taxon>CS clade</taxon>
        <taxon>Chlamydomonadales</taxon>
        <taxon>Astrephomenaceae</taxon>
        <taxon>Astrephomene</taxon>
    </lineage>
</organism>
<feature type="region of interest" description="Disordered" evidence="1">
    <location>
        <begin position="105"/>
        <end position="191"/>
    </location>
</feature>
<dbReference type="EMBL" id="BMAR01000001">
    <property type="protein sequence ID" value="GFR40628.1"/>
    <property type="molecule type" value="Genomic_DNA"/>
</dbReference>
<name>A0AAD3DH81_9CHLO</name>
<protein>
    <submittedName>
        <fullName evidence="2">Uncharacterized protein</fullName>
    </submittedName>
</protein>
<sequence length="223" mass="22045">MQGERPAWLLSCYGHSRGGGNDLTGDVSFEEARWANLGDLRSGRTPLSINADLKGAVRAKQEEINQLQARARDRRGPPLPSLGGPPIHVHNAWAAQFSAAATPGASLPQPAVGGGFGAAPPQPLQAPGAPGGGFGTGFGQPQQPAAAAGGFGLPMQPPQPQQQPQAAGGFGFGQQPAPQQLQPQGGFGQPAVAAAAPVAAGFGGQSLFGVGGGFGQPAAGGGG</sequence>
<feature type="compositionally biased region" description="Low complexity" evidence="1">
    <location>
        <begin position="162"/>
        <end position="191"/>
    </location>
</feature>
<dbReference type="Proteomes" id="UP001054857">
    <property type="component" value="Unassembled WGS sequence"/>
</dbReference>
<comment type="caution">
    <text evidence="2">The sequence shown here is derived from an EMBL/GenBank/DDBJ whole genome shotgun (WGS) entry which is preliminary data.</text>
</comment>
<keyword evidence="3" id="KW-1185">Reference proteome</keyword>
<proteinExistence type="predicted"/>